<protein>
    <submittedName>
        <fullName evidence="1">Uncharacterized protein</fullName>
    </submittedName>
</protein>
<sequence>MVGGNKVTEWGRVRLSVAFMMAGLVLPVPAMADGASRPAVALECPEGGGGVTQRLCALLTARLSQEGHALAPDTATRLRLQVRMPASNILFARLLVDADGRQKSSPELELSVMDRDDIPEAALDRFAARLLMIAPF</sequence>
<accession>A0A562NTZ1</accession>
<proteinExistence type="predicted"/>
<reference evidence="1 2" key="1">
    <citation type="journal article" date="2015" name="Stand. Genomic Sci.">
        <title>Genomic Encyclopedia of Bacterial and Archaeal Type Strains, Phase III: the genomes of soil and plant-associated and newly described type strains.</title>
        <authorList>
            <person name="Whitman W.B."/>
            <person name="Woyke T."/>
            <person name="Klenk H.P."/>
            <person name="Zhou Y."/>
            <person name="Lilburn T.G."/>
            <person name="Beck B.J."/>
            <person name="De Vos P."/>
            <person name="Vandamme P."/>
            <person name="Eisen J.A."/>
            <person name="Garrity G."/>
            <person name="Hugenholtz P."/>
            <person name="Kyrpides N.C."/>
        </authorList>
    </citation>
    <scope>NUCLEOTIDE SEQUENCE [LARGE SCALE GENOMIC DNA]</scope>
    <source>
        <strain evidence="1 2">CGMCC 1.5364</strain>
    </source>
</reference>
<dbReference type="EMBL" id="VLKU01000003">
    <property type="protein sequence ID" value="TWI35688.1"/>
    <property type="molecule type" value="Genomic_DNA"/>
</dbReference>
<dbReference type="AlphaFoldDB" id="A0A562NTZ1"/>
<evidence type="ECO:0000313" key="1">
    <source>
        <dbReference type="EMBL" id="TWI35688.1"/>
    </source>
</evidence>
<gene>
    <name evidence="1" type="ORF">IQ24_01046</name>
</gene>
<comment type="caution">
    <text evidence="1">The sequence shown here is derived from an EMBL/GenBank/DDBJ whole genome shotgun (WGS) entry which is preliminary data.</text>
</comment>
<organism evidence="1 2">
    <name type="scientific">Paracoccus sulfuroxidans</name>
    <dbReference type="NCBI Taxonomy" id="384678"/>
    <lineage>
        <taxon>Bacteria</taxon>
        <taxon>Pseudomonadati</taxon>
        <taxon>Pseudomonadota</taxon>
        <taxon>Alphaproteobacteria</taxon>
        <taxon>Rhodobacterales</taxon>
        <taxon>Paracoccaceae</taxon>
        <taxon>Paracoccus</taxon>
    </lineage>
</organism>
<dbReference type="Proteomes" id="UP000316225">
    <property type="component" value="Unassembled WGS sequence"/>
</dbReference>
<keyword evidence="2" id="KW-1185">Reference proteome</keyword>
<name>A0A562NTZ1_9RHOB</name>
<evidence type="ECO:0000313" key="2">
    <source>
        <dbReference type="Proteomes" id="UP000316225"/>
    </source>
</evidence>